<evidence type="ECO:0000256" key="5">
    <source>
        <dbReference type="ARBA" id="ARBA00022692"/>
    </source>
</evidence>
<keyword evidence="12" id="KW-0325">Glycoprotein</keyword>
<dbReference type="CDD" id="cd14789">
    <property type="entry name" value="Tiki"/>
    <property type="match status" value="1"/>
</dbReference>
<dbReference type="EMBL" id="CP030850">
    <property type="protein sequence ID" value="AXE17123.1"/>
    <property type="molecule type" value="Genomic_DNA"/>
</dbReference>
<comment type="subcellular location">
    <subcellularLocation>
        <location evidence="3">Membrane</location>
        <topology evidence="3">Single-pass type I membrane protein</topology>
    </subcellularLocation>
</comment>
<dbReference type="Proteomes" id="UP000251993">
    <property type="component" value="Chromosome"/>
</dbReference>
<evidence type="ECO:0000313" key="13">
    <source>
        <dbReference type="EMBL" id="AXE17123.1"/>
    </source>
</evidence>
<sequence>MKTIQLLVLCFFVQWSYAQEKSLLWEVSGNGLPKPSYLYGTIHMICPNDYFLTDSTKAAFQKAEQVYLELDMDDPTLMSKMMQMMLLTNGKKIKDYLKPEEYTLLSDYFKEKMGTNLDQMGGMKPFALMSMLYTTLLSCQPQSYEVVFTQMASSTKKELLGLETVELQMGVFDQIPYEKQAGLLADMVRKKDESSKEFGDMVALYKKQDLEGLLKLMDNSEWDFNGYEDILLAKRNSAWVPIMEKAMKSKSTFFAVGAGHLGGTKGVLQLLKKQGYIVKAVL</sequence>
<reference evidence="13 14" key="1">
    <citation type="submission" date="2018-07" db="EMBL/GenBank/DDBJ databases">
        <title>Genome sequencing of Runella.</title>
        <authorList>
            <person name="Baek M.-G."/>
            <person name="Yi H."/>
        </authorList>
    </citation>
    <scope>NUCLEOTIDE SEQUENCE [LARGE SCALE GENOMIC DNA]</scope>
    <source>
        <strain evidence="13 14">HYN0085</strain>
    </source>
</reference>
<keyword evidence="8" id="KW-0378">Hydrolase</keyword>
<protein>
    <submittedName>
        <fullName evidence="13">TraB/GumN family protein</fullName>
    </submittedName>
</protein>
<keyword evidence="5" id="KW-0812">Transmembrane</keyword>
<evidence type="ECO:0000256" key="7">
    <source>
        <dbReference type="ARBA" id="ARBA00022729"/>
    </source>
</evidence>
<dbReference type="PANTHER" id="PTHR31120:SF6">
    <property type="entry name" value="METALLOPROTEASE TIKI HOMOLOG"/>
    <property type="match status" value="1"/>
</dbReference>
<proteinExistence type="predicted"/>
<keyword evidence="7" id="KW-0732">Signal</keyword>
<keyword evidence="9" id="KW-1133">Transmembrane helix</keyword>
<dbReference type="InterPro" id="IPR002816">
    <property type="entry name" value="TraB/PrgY/GumN_fam"/>
</dbReference>
<evidence type="ECO:0000256" key="2">
    <source>
        <dbReference type="ARBA" id="ARBA00001941"/>
    </source>
</evidence>
<evidence type="ECO:0000256" key="8">
    <source>
        <dbReference type="ARBA" id="ARBA00022801"/>
    </source>
</evidence>
<evidence type="ECO:0000256" key="9">
    <source>
        <dbReference type="ARBA" id="ARBA00022989"/>
    </source>
</evidence>
<evidence type="ECO:0000313" key="14">
    <source>
        <dbReference type="Proteomes" id="UP000251993"/>
    </source>
</evidence>
<dbReference type="GO" id="GO:0016020">
    <property type="term" value="C:membrane"/>
    <property type="evidence" value="ECO:0007669"/>
    <property type="project" value="UniProtKB-SubCell"/>
</dbReference>
<dbReference type="InterPro" id="IPR040230">
    <property type="entry name" value="TIKI1/2-like"/>
</dbReference>
<keyword evidence="4" id="KW-0645">Protease</keyword>
<dbReference type="GO" id="GO:0046872">
    <property type="term" value="F:metal ion binding"/>
    <property type="evidence" value="ECO:0007669"/>
    <property type="project" value="UniProtKB-KW"/>
</dbReference>
<dbReference type="GO" id="GO:0004222">
    <property type="term" value="F:metalloendopeptidase activity"/>
    <property type="evidence" value="ECO:0007669"/>
    <property type="project" value="TreeGrafter"/>
</dbReference>
<dbReference type="GO" id="GO:0006508">
    <property type="term" value="P:proteolysis"/>
    <property type="evidence" value="ECO:0007669"/>
    <property type="project" value="UniProtKB-KW"/>
</dbReference>
<dbReference type="PANTHER" id="PTHR31120">
    <property type="entry name" value="METALLOPROTEASE TIKI"/>
    <property type="match status" value="1"/>
</dbReference>
<dbReference type="OrthoDB" id="9798714at2"/>
<keyword evidence="11" id="KW-0472">Membrane</keyword>
<comment type="cofactor">
    <cofactor evidence="2">
        <name>Co(2+)</name>
        <dbReference type="ChEBI" id="CHEBI:48828"/>
    </cofactor>
</comment>
<evidence type="ECO:0000256" key="3">
    <source>
        <dbReference type="ARBA" id="ARBA00004479"/>
    </source>
</evidence>
<evidence type="ECO:0000256" key="10">
    <source>
        <dbReference type="ARBA" id="ARBA00023049"/>
    </source>
</evidence>
<evidence type="ECO:0000256" key="11">
    <source>
        <dbReference type="ARBA" id="ARBA00023136"/>
    </source>
</evidence>
<dbReference type="RefSeq" id="WP_114065909.1">
    <property type="nucleotide sequence ID" value="NZ_CP030850.1"/>
</dbReference>
<organism evidence="13 14">
    <name type="scientific">Runella rosea</name>
    <dbReference type="NCBI Taxonomy" id="2259595"/>
    <lineage>
        <taxon>Bacteria</taxon>
        <taxon>Pseudomonadati</taxon>
        <taxon>Bacteroidota</taxon>
        <taxon>Cytophagia</taxon>
        <taxon>Cytophagales</taxon>
        <taxon>Spirosomataceae</taxon>
        <taxon>Runella</taxon>
    </lineage>
</organism>
<keyword evidence="10" id="KW-0482">Metalloprotease</keyword>
<keyword evidence="6" id="KW-0479">Metal-binding</keyword>
<dbReference type="Pfam" id="PF01963">
    <property type="entry name" value="TraB_PrgY_gumN"/>
    <property type="match status" value="1"/>
</dbReference>
<evidence type="ECO:0000256" key="1">
    <source>
        <dbReference type="ARBA" id="ARBA00001936"/>
    </source>
</evidence>
<gene>
    <name evidence="13" type="ORF">DR864_04930</name>
</gene>
<name>A0A344TEQ2_9BACT</name>
<evidence type="ECO:0000256" key="4">
    <source>
        <dbReference type="ARBA" id="ARBA00022670"/>
    </source>
</evidence>
<accession>A0A344TEQ2</accession>
<keyword evidence="14" id="KW-1185">Reference proteome</keyword>
<dbReference type="KEGG" id="run:DR864_04930"/>
<dbReference type="AlphaFoldDB" id="A0A344TEQ2"/>
<evidence type="ECO:0000256" key="6">
    <source>
        <dbReference type="ARBA" id="ARBA00022723"/>
    </source>
</evidence>
<comment type="cofactor">
    <cofactor evidence="1">
        <name>Mn(2+)</name>
        <dbReference type="ChEBI" id="CHEBI:29035"/>
    </cofactor>
</comment>
<evidence type="ECO:0000256" key="12">
    <source>
        <dbReference type="ARBA" id="ARBA00023180"/>
    </source>
</evidence>
<dbReference type="GO" id="GO:0030178">
    <property type="term" value="P:negative regulation of Wnt signaling pathway"/>
    <property type="evidence" value="ECO:0007669"/>
    <property type="project" value="InterPro"/>
</dbReference>